<proteinExistence type="predicted"/>
<evidence type="ECO:0000256" key="6">
    <source>
        <dbReference type="SAM" id="Phobius"/>
    </source>
</evidence>
<sequence length="667" mass="73787">MLVLGIAFAFVGNAVIGLGNVLQKYALLRAAKPPDRLGPQLPKSAATTSSGQDLTLSERTRNVIVKRIDSLLQSGYYGNPNQPYSRFKDRLWWIGFLATYAGEAGGNWVALSVASPSVVTPLGIVGVIANIVFANLLLGEQVNKRHRIGYGWIVAGVFFLLWASLSTDVDDVKFEDTMDAEGLDGLKQFICSTRVLFIAAILAISIGVLIQYMRGLYKGGKDHDTKAKKRRSIIVSSTDEDHSDISVVSHSTMGASRRFHGGDTDKGSKNDSLPAFSASQEQGSTVLVIHVLLCSLLGGVTVVTSKIMVTFIRCWLAYEGADSTSTQLVWFLCLIFLLIATIATQETVKQLTLQKFSLAIFQPLFYALYVTNVTLLSLAIFEMQPYKIWSLTKVALGMILISKGVGIILEQDSFGVRKRIVYITRMVYKSLTTSNIVKRTLFSFPPFYFTRLMSALPPGWDARQAPDGRWYFIDLRTNTTTWEDPRNQSQQPYNMPSPASSAPSMYSQQTPSYYGTPSPNQNHQDQKSPSGSYQAPQYTPPIQNSYQQQQSAPPPYQQGGQQSSYYGGQQPSYQQQYSSPPPQQYQQQQQYEQSPYQPAPYQQSPYQQPPQQQQQQQPPPQQGGNKLSNFLSGPNSGMKTAGMIGAGLLGGLVLGEVVEHHHDTGRW</sequence>
<keyword evidence="9" id="KW-1185">Reference proteome</keyword>
<reference evidence="8" key="1">
    <citation type="submission" date="2020-12" db="EMBL/GenBank/DDBJ databases">
        <title>Metabolic potential, ecology and presence of endohyphal bacteria is reflected in genomic diversity of Mucoromycotina.</title>
        <authorList>
            <person name="Muszewska A."/>
            <person name="Okrasinska A."/>
            <person name="Steczkiewicz K."/>
            <person name="Drgas O."/>
            <person name="Orlowska M."/>
            <person name="Perlinska-Lenart U."/>
            <person name="Aleksandrzak-Piekarczyk T."/>
            <person name="Szatraj K."/>
            <person name="Zielenkiewicz U."/>
            <person name="Pilsyk S."/>
            <person name="Malc E."/>
            <person name="Mieczkowski P."/>
            <person name="Kruszewska J.S."/>
            <person name="Biernat P."/>
            <person name="Pawlowska J."/>
        </authorList>
    </citation>
    <scope>NUCLEOTIDE SEQUENCE</scope>
    <source>
        <strain evidence="8">WA0000051536</strain>
    </source>
</reference>
<dbReference type="InterPro" id="IPR008521">
    <property type="entry name" value="Mg_trans_NIPA"/>
</dbReference>
<dbReference type="Gene3D" id="1.10.3730.20">
    <property type="match status" value="1"/>
</dbReference>
<dbReference type="Proteomes" id="UP000612746">
    <property type="component" value="Unassembled WGS sequence"/>
</dbReference>
<evidence type="ECO:0000313" key="8">
    <source>
        <dbReference type="EMBL" id="KAG2186916.1"/>
    </source>
</evidence>
<dbReference type="Gene3D" id="2.20.70.10">
    <property type="match status" value="1"/>
</dbReference>
<feature type="transmembrane region" description="Helical" evidence="6">
    <location>
        <begin position="117"/>
        <end position="138"/>
    </location>
</feature>
<feature type="compositionally biased region" description="Low complexity" evidence="5">
    <location>
        <begin position="545"/>
        <end position="616"/>
    </location>
</feature>
<feature type="region of interest" description="Disordered" evidence="5">
    <location>
        <begin position="481"/>
        <end position="638"/>
    </location>
</feature>
<keyword evidence="3 6" id="KW-1133">Transmembrane helix</keyword>
<feature type="compositionally biased region" description="Polar residues" evidence="5">
    <location>
        <begin position="481"/>
        <end position="491"/>
    </location>
</feature>
<comment type="caution">
    <text evidence="8">The sequence shown here is derived from an EMBL/GenBank/DDBJ whole genome shotgun (WGS) entry which is preliminary data.</text>
</comment>
<dbReference type="PANTHER" id="PTHR12570:SF85">
    <property type="entry name" value="DUF803 DOMAIN MEMBRANE PROTEIN (AFU_ORTHOLOGUE AFUA_1G15880)"/>
    <property type="match status" value="1"/>
</dbReference>
<dbReference type="EMBL" id="JAEPRA010000004">
    <property type="protein sequence ID" value="KAG2186916.1"/>
    <property type="molecule type" value="Genomic_DNA"/>
</dbReference>
<feature type="transmembrane region" description="Helical" evidence="6">
    <location>
        <begin position="6"/>
        <end position="27"/>
    </location>
</feature>
<feature type="compositionally biased region" description="Polar residues" evidence="5">
    <location>
        <begin position="508"/>
        <end position="544"/>
    </location>
</feature>
<protein>
    <recommendedName>
        <fullName evidence="7">WW domain-containing protein</fullName>
    </recommendedName>
</protein>
<evidence type="ECO:0000256" key="4">
    <source>
        <dbReference type="ARBA" id="ARBA00023136"/>
    </source>
</evidence>
<keyword evidence="2 6" id="KW-0812">Transmembrane</keyword>
<dbReference type="Pfam" id="PF00397">
    <property type="entry name" value="WW"/>
    <property type="match status" value="1"/>
</dbReference>
<dbReference type="PROSITE" id="PS01159">
    <property type="entry name" value="WW_DOMAIN_1"/>
    <property type="match status" value="1"/>
</dbReference>
<dbReference type="InterPro" id="IPR001202">
    <property type="entry name" value="WW_dom"/>
</dbReference>
<dbReference type="CDD" id="cd00201">
    <property type="entry name" value="WW"/>
    <property type="match status" value="1"/>
</dbReference>
<feature type="transmembrane region" description="Helical" evidence="6">
    <location>
        <begin position="91"/>
        <end position="111"/>
    </location>
</feature>
<feature type="compositionally biased region" description="Polar residues" evidence="5">
    <location>
        <begin position="625"/>
        <end position="638"/>
    </location>
</feature>
<evidence type="ECO:0000313" key="9">
    <source>
        <dbReference type="Proteomes" id="UP000612746"/>
    </source>
</evidence>
<comment type="subcellular location">
    <subcellularLocation>
        <location evidence="1">Membrane</location>
        <topology evidence="1">Multi-pass membrane protein</topology>
    </subcellularLocation>
</comment>
<dbReference type="PANTHER" id="PTHR12570">
    <property type="match status" value="1"/>
</dbReference>
<dbReference type="SUPFAM" id="SSF103481">
    <property type="entry name" value="Multidrug resistance efflux transporter EmrE"/>
    <property type="match status" value="1"/>
</dbReference>
<dbReference type="InterPro" id="IPR037185">
    <property type="entry name" value="EmrE-like"/>
</dbReference>
<dbReference type="GO" id="GO:0015095">
    <property type="term" value="F:magnesium ion transmembrane transporter activity"/>
    <property type="evidence" value="ECO:0007669"/>
    <property type="project" value="InterPro"/>
</dbReference>
<evidence type="ECO:0000256" key="2">
    <source>
        <dbReference type="ARBA" id="ARBA00022692"/>
    </source>
</evidence>
<evidence type="ECO:0000259" key="7">
    <source>
        <dbReference type="PROSITE" id="PS50020"/>
    </source>
</evidence>
<dbReference type="InterPro" id="IPR036020">
    <property type="entry name" value="WW_dom_sf"/>
</dbReference>
<dbReference type="OrthoDB" id="165382at2759"/>
<name>A0A8H7Q8V9_9FUNG</name>
<feature type="transmembrane region" description="Helical" evidence="6">
    <location>
        <begin position="328"/>
        <end position="344"/>
    </location>
</feature>
<organism evidence="8 9">
    <name type="scientific">Umbelopsis vinacea</name>
    <dbReference type="NCBI Taxonomy" id="44442"/>
    <lineage>
        <taxon>Eukaryota</taxon>
        <taxon>Fungi</taxon>
        <taxon>Fungi incertae sedis</taxon>
        <taxon>Mucoromycota</taxon>
        <taxon>Mucoromycotina</taxon>
        <taxon>Umbelopsidomycetes</taxon>
        <taxon>Umbelopsidales</taxon>
        <taxon>Umbelopsidaceae</taxon>
        <taxon>Umbelopsis</taxon>
    </lineage>
</organism>
<feature type="transmembrane region" description="Helical" evidence="6">
    <location>
        <begin position="186"/>
        <end position="210"/>
    </location>
</feature>
<feature type="compositionally biased region" description="Low complexity" evidence="5">
    <location>
        <begin position="492"/>
        <end position="507"/>
    </location>
</feature>
<dbReference type="GO" id="GO:0016020">
    <property type="term" value="C:membrane"/>
    <property type="evidence" value="ECO:0007669"/>
    <property type="project" value="UniProtKB-SubCell"/>
</dbReference>
<evidence type="ECO:0000256" key="5">
    <source>
        <dbReference type="SAM" id="MobiDB-lite"/>
    </source>
</evidence>
<dbReference type="Pfam" id="PF05653">
    <property type="entry name" value="Mg_trans_NIPA"/>
    <property type="match status" value="2"/>
</dbReference>
<feature type="transmembrane region" description="Helical" evidence="6">
    <location>
        <begin position="150"/>
        <end position="166"/>
    </location>
</feature>
<dbReference type="AlphaFoldDB" id="A0A8H7Q8V9"/>
<accession>A0A8H7Q8V9</accession>
<dbReference type="SMART" id="SM00456">
    <property type="entry name" value="WW"/>
    <property type="match status" value="1"/>
</dbReference>
<feature type="transmembrane region" description="Helical" evidence="6">
    <location>
        <begin position="356"/>
        <end position="380"/>
    </location>
</feature>
<feature type="domain" description="WW" evidence="7">
    <location>
        <begin position="454"/>
        <end position="487"/>
    </location>
</feature>
<evidence type="ECO:0000256" key="1">
    <source>
        <dbReference type="ARBA" id="ARBA00004141"/>
    </source>
</evidence>
<dbReference type="PROSITE" id="PS50020">
    <property type="entry name" value="WW_DOMAIN_2"/>
    <property type="match status" value="1"/>
</dbReference>
<keyword evidence="4 6" id="KW-0472">Membrane</keyword>
<dbReference type="SUPFAM" id="SSF51045">
    <property type="entry name" value="WW domain"/>
    <property type="match status" value="1"/>
</dbReference>
<gene>
    <name evidence="8" type="ORF">INT44_003143</name>
</gene>
<evidence type="ECO:0000256" key="3">
    <source>
        <dbReference type="ARBA" id="ARBA00022989"/>
    </source>
</evidence>
<feature type="transmembrane region" description="Helical" evidence="6">
    <location>
        <begin position="386"/>
        <end position="409"/>
    </location>
</feature>
<feature type="transmembrane region" description="Helical" evidence="6">
    <location>
        <begin position="286"/>
        <end position="308"/>
    </location>
</feature>